<reference evidence="1 2" key="1">
    <citation type="submission" date="2014-04" db="EMBL/GenBank/DDBJ databases">
        <authorList>
            <consortium name="DOE Joint Genome Institute"/>
            <person name="Kuo A."/>
            <person name="Tarkka M."/>
            <person name="Buscot F."/>
            <person name="Kohler A."/>
            <person name="Nagy L.G."/>
            <person name="Floudas D."/>
            <person name="Copeland A."/>
            <person name="Barry K.W."/>
            <person name="Cichocki N."/>
            <person name="Veneault-Fourrey C."/>
            <person name="LaButti K."/>
            <person name="Lindquist E.A."/>
            <person name="Lipzen A."/>
            <person name="Lundell T."/>
            <person name="Morin E."/>
            <person name="Murat C."/>
            <person name="Sun H."/>
            <person name="Tunlid A."/>
            <person name="Henrissat B."/>
            <person name="Grigoriev I.V."/>
            <person name="Hibbett D.S."/>
            <person name="Martin F."/>
            <person name="Nordberg H.P."/>
            <person name="Cantor M.N."/>
            <person name="Hua S.X."/>
        </authorList>
    </citation>
    <scope>NUCLEOTIDE SEQUENCE [LARGE SCALE GENOMIC DNA]</scope>
    <source>
        <strain evidence="1 2">F 1598</strain>
    </source>
</reference>
<evidence type="ECO:0000313" key="1">
    <source>
        <dbReference type="EMBL" id="KIM79091.1"/>
    </source>
</evidence>
<dbReference type="OrthoDB" id="2405700at2759"/>
<organism evidence="1 2">
    <name type="scientific">Piloderma croceum (strain F 1598)</name>
    <dbReference type="NCBI Taxonomy" id="765440"/>
    <lineage>
        <taxon>Eukaryota</taxon>
        <taxon>Fungi</taxon>
        <taxon>Dikarya</taxon>
        <taxon>Basidiomycota</taxon>
        <taxon>Agaricomycotina</taxon>
        <taxon>Agaricomycetes</taxon>
        <taxon>Agaricomycetidae</taxon>
        <taxon>Atheliales</taxon>
        <taxon>Atheliaceae</taxon>
        <taxon>Piloderma</taxon>
    </lineage>
</organism>
<dbReference type="EMBL" id="KN833011">
    <property type="protein sequence ID" value="KIM79091.1"/>
    <property type="molecule type" value="Genomic_DNA"/>
</dbReference>
<name>A0A0C3FH19_PILCF</name>
<dbReference type="InParanoid" id="A0A0C3FH19"/>
<proteinExistence type="predicted"/>
<keyword evidence="2" id="KW-1185">Reference proteome</keyword>
<gene>
    <name evidence="1" type="ORF">PILCRDRAFT_567066</name>
</gene>
<sequence>MTSTHPLLYYPPIVKEDINFHLSHPGNDKGFKNFDPTHSCRKCWERFNLKIKHPLPTPFTNVQTPLTPPTYLHLSIPSPFPTHLLCIKSRLPSPTYLIRSLTISTPHVSASRVTIGEHGGQTGGPVYGGQCVLGAVWCSFFIYFTFEDVCVVCGGVGRYFQGRAEEGSVR</sequence>
<accession>A0A0C3FH19</accession>
<dbReference type="AlphaFoldDB" id="A0A0C3FH19"/>
<protein>
    <submittedName>
        <fullName evidence="1">Uncharacterized protein</fullName>
    </submittedName>
</protein>
<dbReference type="Proteomes" id="UP000054166">
    <property type="component" value="Unassembled WGS sequence"/>
</dbReference>
<dbReference type="HOGENOM" id="CLU_1571233_0_0_1"/>
<reference evidence="2" key="2">
    <citation type="submission" date="2015-01" db="EMBL/GenBank/DDBJ databases">
        <title>Evolutionary Origins and Diversification of the Mycorrhizal Mutualists.</title>
        <authorList>
            <consortium name="DOE Joint Genome Institute"/>
            <consortium name="Mycorrhizal Genomics Consortium"/>
            <person name="Kohler A."/>
            <person name="Kuo A."/>
            <person name="Nagy L.G."/>
            <person name="Floudas D."/>
            <person name="Copeland A."/>
            <person name="Barry K.W."/>
            <person name="Cichocki N."/>
            <person name="Veneault-Fourrey C."/>
            <person name="LaButti K."/>
            <person name="Lindquist E.A."/>
            <person name="Lipzen A."/>
            <person name="Lundell T."/>
            <person name="Morin E."/>
            <person name="Murat C."/>
            <person name="Riley R."/>
            <person name="Ohm R."/>
            <person name="Sun H."/>
            <person name="Tunlid A."/>
            <person name="Henrissat B."/>
            <person name="Grigoriev I.V."/>
            <person name="Hibbett D.S."/>
            <person name="Martin F."/>
        </authorList>
    </citation>
    <scope>NUCLEOTIDE SEQUENCE [LARGE SCALE GENOMIC DNA]</scope>
    <source>
        <strain evidence="2">F 1598</strain>
    </source>
</reference>
<evidence type="ECO:0000313" key="2">
    <source>
        <dbReference type="Proteomes" id="UP000054166"/>
    </source>
</evidence>